<keyword evidence="23" id="KW-1185">Reference proteome</keyword>
<dbReference type="Proteomes" id="UP001318040">
    <property type="component" value="Unplaced"/>
</dbReference>
<evidence type="ECO:0000313" key="23">
    <source>
        <dbReference type="Proteomes" id="UP001318040"/>
    </source>
</evidence>
<dbReference type="GO" id="GO:0006572">
    <property type="term" value="P:L-tyrosine catabolic process"/>
    <property type="evidence" value="ECO:0007669"/>
    <property type="project" value="UniProtKB-KW"/>
</dbReference>
<dbReference type="InterPro" id="IPR046451">
    <property type="entry name" value="HgmA_C"/>
</dbReference>
<evidence type="ECO:0000256" key="19">
    <source>
        <dbReference type="PIRSR" id="PIRSR605708-2"/>
    </source>
</evidence>
<feature type="region of interest" description="Disordered" evidence="20">
    <location>
        <begin position="1"/>
        <end position="23"/>
    </location>
</feature>
<dbReference type="Pfam" id="PF20510">
    <property type="entry name" value="HgmA_N"/>
    <property type="match status" value="2"/>
</dbReference>
<evidence type="ECO:0000259" key="22">
    <source>
        <dbReference type="Pfam" id="PF20510"/>
    </source>
</evidence>
<evidence type="ECO:0000313" key="25">
    <source>
        <dbReference type="RefSeq" id="XP_032800363.1"/>
    </source>
</evidence>
<sequence>MGDLKYQSGFGNEFSSEDPRCPGALPVGQNNPQVCPYGLYAEQISGTAFTCPRATNQRSWLYRILPSVRHSEFKPLDQGHLTSSWDMEPNPNQLRWLPFTIPNIKEKKVDFVEGLSTLCGAGDVLTRQGCAVHIFTCNTSMHNKCFYNSDGDLLFVPQEGSLLITTELGKIHVDPLEICVIPQGIKFSVSVSGETRGYLLEVMGVHFQLPELGPIGANGLANPRDFLYPVAHYDHHLHHHHHHHHHLHHHHHHHQQQQREEEEQEESTVQIVNKFQGKLFTAQQEGSPFDVVAWHGNYAPYKYNLKNFMVINAVSFDHADPSIFTVLTAPSQRPGTATADFVIFPPRWGVAENTFRPPYYHRNCMSELMGLVSGSYEAKAEGFLPGGASLHPIMTPHGPDRKCFAEATRATLEPERVAHGTMAFMFESCLLLAPTRWALESCGRLDRSYRSCWEGIAENFTGPADRHT</sequence>
<dbReference type="RefSeq" id="XP_032800362.1">
    <property type="nucleotide sequence ID" value="XM_032944471.1"/>
</dbReference>
<dbReference type="SUPFAM" id="SSF51182">
    <property type="entry name" value="RmlC-like cupins"/>
    <property type="match status" value="1"/>
</dbReference>
<dbReference type="PANTHER" id="PTHR11056">
    <property type="entry name" value="HOMOGENTISATE 1,2-DIOXYGENASE"/>
    <property type="match status" value="1"/>
</dbReference>
<dbReference type="CTD" id="3081"/>
<evidence type="ECO:0000256" key="9">
    <source>
        <dbReference type="ARBA" id="ARBA00023002"/>
    </source>
</evidence>
<keyword evidence="6 19" id="KW-0479">Metal-binding</keyword>
<dbReference type="AlphaFoldDB" id="A0AAJ7WKY0"/>
<dbReference type="InterPro" id="IPR014710">
    <property type="entry name" value="RmlC-like_jellyroll"/>
</dbReference>
<comment type="function">
    <text evidence="16">Catalyzes the conversion of homogentisate to maleylacetoacetate.</text>
</comment>
<dbReference type="KEGG" id="pmrn:116937397"/>
<evidence type="ECO:0000256" key="15">
    <source>
        <dbReference type="ARBA" id="ARBA00050477"/>
    </source>
</evidence>
<feature type="domain" description="Homogentisate 1,2-dioxygenase C-terminal" evidence="21">
    <location>
        <begin position="306"/>
        <end position="460"/>
    </location>
</feature>
<dbReference type="GO" id="GO:0004411">
    <property type="term" value="F:homogentisate 1,2-dioxygenase activity"/>
    <property type="evidence" value="ECO:0007669"/>
    <property type="project" value="UniProtKB-EC"/>
</dbReference>
<feature type="domain" description="Homogentisate 1,2-dioxygenase N-terminal" evidence="22">
    <location>
        <begin position="262"/>
        <end position="305"/>
    </location>
</feature>
<feature type="binding site" evidence="19">
    <location>
        <position position="361"/>
    </location>
    <ligand>
        <name>Fe cation</name>
        <dbReference type="ChEBI" id="CHEBI:24875"/>
    </ligand>
</feature>
<evidence type="ECO:0000256" key="17">
    <source>
        <dbReference type="ARBA" id="ARBA00063284"/>
    </source>
</evidence>
<dbReference type="RefSeq" id="XP_032800363.1">
    <property type="nucleotide sequence ID" value="XM_032944472.1"/>
</dbReference>
<dbReference type="PANTHER" id="PTHR11056:SF0">
    <property type="entry name" value="HOMOGENTISATE 1,2-DIOXYGENASE"/>
    <property type="match status" value="1"/>
</dbReference>
<evidence type="ECO:0000256" key="18">
    <source>
        <dbReference type="PIRSR" id="PIRSR605708-1"/>
    </source>
</evidence>
<comment type="pathway">
    <text evidence="2">Amino-acid degradation; L-phenylalanine degradation; acetoacetate and fumarate from L-phenylalanine: step 4/6.</text>
</comment>
<evidence type="ECO:0000256" key="4">
    <source>
        <dbReference type="ARBA" id="ARBA00013127"/>
    </source>
</evidence>
<dbReference type="EC" id="1.13.11.5" evidence="4"/>
<evidence type="ECO:0000256" key="8">
    <source>
        <dbReference type="ARBA" id="ARBA00022964"/>
    </source>
</evidence>
<evidence type="ECO:0000256" key="7">
    <source>
        <dbReference type="ARBA" id="ARBA00022878"/>
    </source>
</evidence>
<dbReference type="GO" id="GO:0006559">
    <property type="term" value="P:L-phenylalanine catabolic process"/>
    <property type="evidence" value="ECO:0007669"/>
    <property type="project" value="UniProtKB-KW"/>
</dbReference>
<feature type="binding site" evidence="19">
    <location>
        <position position="367"/>
    </location>
    <ligand>
        <name>homogentisate</name>
        <dbReference type="ChEBI" id="CHEBI:16169"/>
    </ligand>
</feature>
<dbReference type="GO" id="GO:0046872">
    <property type="term" value="F:metal ion binding"/>
    <property type="evidence" value="ECO:0007669"/>
    <property type="project" value="UniProtKB-KW"/>
</dbReference>
<feature type="domain" description="Homogentisate 1,2-dioxygenase N-terminal" evidence="22">
    <location>
        <begin position="5"/>
        <end position="248"/>
    </location>
</feature>
<evidence type="ECO:0000256" key="2">
    <source>
        <dbReference type="ARBA" id="ARBA00004704"/>
    </source>
</evidence>
<evidence type="ECO:0000256" key="3">
    <source>
        <dbReference type="ARBA" id="ARBA00007757"/>
    </source>
</evidence>
<evidence type="ECO:0000259" key="21">
    <source>
        <dbReference type="Pfam" id="PF04209"/>
    </source>
</evidence>
<evidence type="ECO:0000256" key="5">
    <source>
        <dbReference type="ARBA" id="ARBA00018757"/>
    </source>
</evidence>
<dbReference type="InterPro" id="IPR046452">
    <property type="entry name" value="HgmA_N"/>
</dbReference>
<feature type="binding site" evidence="19">
    <location>
        <position position="376"/>
    </location>
    <ligand>
        <name>homogentisate</name>
        <dbReference type="ChEBI" id="CHEBI:16169"/>
    </ligand>
</feature>
<dbReference type="FunFam" id="2.60.120.10:FF:000026">
    <property type="entry name" value="Homogentisate 1,2-dioxygenase"/>
    <property type="match status" value="1"/>
</dbReference>
<dbReference type="Gene3D" id="2.60.120.10">
    <property type="entry name" value="Jelly Rolls"/>
    <property type="match status" value="1"/>
</dbReference>
<evidence type="ECO:0000313" key="24">
    <source>
        <dbReference type="RefSeq" id="XP_032800362.1"/>
    </source>
</evidence>
<feature type="binding site" evidence="19">
    <location>
        <position position="397"/>
    </location>
    <ligand>
        <name>Fe cation</name>
        <dbReference type="ChEBI" id="CHEBI:24875"/>
    </ligand>
</feature>
<name>A0AAJ7WKY0_PETMA</name>
<dbReference type="InterPro" id="IPR011051">
    <property type="entry name" value="RmlC_Cupin_sf"/>
</dbReference>
<evidence type="ECO:0000256" key="14">
    <source>
        <dbReference type="ARBA" id="ARBA00033225"/>
    </source>
</evidence>
<feature type="compositionally biased region" description="Basic residues" evidence="20">
    <location>
        <begin position="239"/>
        <end position="256"/>
    </location>
</feature>
<evidence type="ECO:0000256" key="6">
    <source>
        <dbReference type="ARBA" id="ARBA00022723"/>
    </source>
</evidence>
<keyword evidence="11" id="KW-0585">Phenylalanine catabolism</keyword>
<comment type="catalytic activity">
    <reaction evidence="15">
        <text>homogentisate + O2 = 4-maleylacetoacetate + H(+)</text>
        <dbReference type="Rhea" id="RHEA:15449"/>
        <dbReference type="ChEBI" id="CHEBI:15378"/>
        <dbReference type="ChEBI" id="CHEBI:15379"/>
        <dbReference type="ChEBI" id="CHEBI:16169"/>
        <dbReference type="ChEBI" id="CHEBI:17105"/>
        <dbReference type="EC" id="1.13.11.5"/>
    </reaction>
    <physiologicalReaction direction="left-to-right" evidence="15">
        <dbReference type="Rhea" id="RHEA:15450"/>
    </physiologicalReaction>
</comment>
<dbReference type="GO" id="GO:0005737">
    <property type="term" value="C:cytoplasm"/>
    <property type="evidence" value="ECO:0007669"/>
    <property type="project" value="TreeGrafter"/>
</dbReference>
<feature type="active site" description="Proton acceptor" evidence="18">
    <location>
        <position position="318"/>
    </location>
</feature>
<dbReference type="Pfam" id="PF04209">
    <property type="entry name" value="HgmA_C"/>
    <property type="match status" value="1"/>
</dbReference>
<keyword evidence="7" id="KW-0828">Tyrosine catabolism</keyword>
<evidence type="ECO:0000256" key="11">
    <source>
        <dbReference type="ARBA" id="ARBA00023232"/>
    </source>
</evidence>
<comment type="subunit">
    <text evidence="17">Homohexamer arranged as a dimer of trimers.</text>
</comment>
<evidence type="ECO:0000256" key="20">
    <source>
        <dbReference type="SAM" id="MobiDB-lite"/>
    </source>
</evidence>
<keyword evidence="9" id="KW-0560">Oxidoreductase</keyword>
<dbReference type="CDD" id="cd07000">
    <property type="entry name" value="cupin_HGO_N"/>
    <property type="match status" value="1"/>
</dbReference>
<evidence type="ECO:0000256" key="13">
    <source>
        <dbReference type="ARBA" id="ARBA00030437"/>
    </source>
</evidence>
<evidence type="ECO:0000256" key="10">
    <source>
        <dbReference type="ARBA" id="ARBA00023004"/>
    </source>
</evidence>
<comment type="cofactor">
    <cofactor evidence="1 19">
        <name>Fe cation</name>
        <dbReference type="ChEBI" id="CHEBI:24875"/>
    </cofactor>
</comment>
<organism evidence="23 25">
    <name type="scientific">Petromyzon marinus</name>
    <name type="common">Sea lamprey</name>
    <dbReference type="NCBI Taxonomy" id="7757"/>
    <lineage>
        <taxon>Eukaryota</taxon>
        <taxon>Metazoa</taxon>
        <taxon>Chordata</taxon>
        <taxon>Craniata</taxon>
        <taxon>Vertebrata</taxon>
        <taxon>Cyclostomata</taxon>
        <taxon>Hyperoartia</taxon>
        <taxon>Petromyzontiformes</taxon>
        <taxon>Petromyzontidae</taxon>
        <taxon>Petromyzon</taxon>
    </lineage>
</organism>
<protein>
    <recommendedName>
        <fullName evidence="5">Homogentisate 1,2-dioxygenase</fullName>
        <ecNumber evidence="4">1.13.11.5</ecNumber>
    </recommendedName>
    <alternativeName>
        <fullName evidence="12">Homogentisate oxygenase</fullName>
    </alternativeName>
    <alternativeName>
        <fullName evidence="13">Homogentisic acid oxidase</fullName>
    </alternativeName>
    <alternativeName>
        <fullName evidence="14">Homogentisicase</fullName>
    </alternativeName>
</protein>
<keyword evidence="8" id="KW-0223">Dioxygenase</keyword>
<evidence type="ECO:0000256" key="12">
    <source>
        <dbReference type="ARBA" id="ARBA00030235"/>
    </source>
</evidence>
<feature type="region of interest" description="Disordered" evidence="20">
    <location>
        <begin position="239"/>
        <end position="268"/>
    </location>
</feature>
<comment type="similarity">
    <text evidence="3">Belongs to the homogentisate dioxygenase family.</text>
</comment>
<keyword evidence="10 19" id="KW-0408">Iron</keyword>
<accession>A0AAJ7WKY0</accession>
<gene>
    <name evidence="24 25" type="primary">HGD</name>
</gene>
<reference evidence="24 25" key="1">
    <citation type="submission" date="2025-04" db="UniProtKB">
        <authorList>
            <consortium name="RefSeq"/>
        </authorList>
    </citation>
    <scope>IDENTIFICATION</scope>
    <source>
        <tissue evidence="24 25">Sperm</tissue>
    </source>
</reference>
<feature type="binding site" evidence="19">
    <location>
        <position position="397"/>
    </location>
    <ligand>
        <name>homogentisate</name>
        <dbReference type="ChEBI" id="CHEBI:16169"/>
    </ligand>
</feature>
<dbReference type="InterPro" id="IPR005708">
    <property type="entry name" value="Homogentis_dOase"/>
</dbReference>
<evidence type="ECO:0000256" key="16">
    <source>
        <dbReference type="ARBA" id="ARBA00055954"/>
    </source>
</evidence>
<evidence type="ECO:0000256" key="1">
    <source>
        <dbReference type="ARBA" id="ARBA00001962"/>
    </source>
</evidence>
<proteinExistence type="inferred from homology"/>